<gene>
    <name evidence="1" type="ORF">VKT23_020212</name>
</gene>
<evidence type="ECO:0000313" key="2">
    <source>
        <dbReference type="Proteomes" id="UP001498398"/>
    </source>
</evidence>
<accession>A0ABR1IJU6</accession>
<keyword evidence="2" id="KW-1185">Reference proteome</keyword>
<dbReference type="EMBL" id="JBANRG010000124">
    <property type="protein sequence ID" value="KAK7434442.1"/>
    <property type="molecule type" value="Genomic_DNA"/>
</dbReference>
<reference evidence="1 2" key="1">
    <citation type="submission" date="2024-01" db="EMBL/GenBank/DDBJ databases">
        <title>A draft genome for the cacao thread blight pathogen Marasmiellus scandens.</title>
        <authorList>
            <person name="Baruah I.K."/>
            <person name="Leung J."/>
            <person name="Bukari Y."/>
            <person name="Amoako-Attah I."/>
            <person name="Meinhardt L.W."/>
            <person name="Bailey B.A."/>
            <person name="Cohen S.P."/>
        </authorList>
    </citation>
    <scope>NUCLEOTIDE SEQUENCE [LARGE SCALE GENOMIC DNA]</scope>
    <source>
        <strain evidence="1 2">GH-19</strain>
    </source>
</reference>
<evidence type="ECO:0000313" key="1">
    <source>
        <dbReference type="EMBL" id="KAK7434442.1"/>
    </source>
</evidence>
<name>A0ABR1IJU6_9AGAR</name>
<dbReference type="Proteomes" id="UP001498398">
    <property type="component" value="Unassembled WGS sequence"/>
</dbReference>
<comment type="caution">
    <text evidence="1">The sequence shown here is derived from an EMBL/GenBank/DDBJ whole genome shotgun (WGS) entry which is preliminary data.</text>
</comment>
<protein>
    <submittedName>
        <fullName evidence="1">Uncharacterized protein</fullName>
    </submittedName>
</protein>
<sequence>MVGAFLAKTAASYVVNLRYSAEYHQDRGAVEELADDRLDKIYFEKVTVTWEGMKELVRLGLENEHAIVR</sequence>
<proteinExistence type="predicted"/>
<organism evidence="1 2">
    <name type="scientific">Marasmiellus scandens</name>
    <dbReference type="NCBI Taxonomy" id="2682957"/>
    <lineage>
        <taxon>Eukaryota</taxon>
        <taxon>Fungi</taxon>
        <taxon>Dikarya</taxon>
        <taxon>Basidiomycota</taxon>
        <taxon>Agaricomycotina</taxon>
        <taxon>Agaricomycetes</taxon>
        <taxon>Agaricomycetidae</taxon>
        <taxon>Agaricales</taxon>
        <taxon>Marasmiineae</taxon>
        <taxon>Omphalotaceae</taxon>
        <taxon>Marasmiellus</taxon>
    </lineage>
</organism>